<proteinExistence type="predicted"/>
<protein>
    <submittedName>
        <fullName evidence="1">Putative lipoprotein, rSAM/lipoprotein system</fullName>
    </submittedName>
</protein>
<dbReference type="EMBL" id="UFXS01000001">
    <property type="protein sequence ID" value="STD58971.1"/>
    <property type="molecule type" value="Genomic_DNA"/>
</dbReference>
<organism evidence="1 2">
    <name type="scientific">Empedobacter falsenii</name>
    <dbReference type="NCBI Taxonomy" id="343874"/>
    <lineage>
        <taxon>Bacteria</taxon>
        <taxon>Pseudomonadati</taxon>
        <taxon>Bacteroidota</taxon>
        <taxon>Flavobacteriia</taxon>
        <taxon>Flavobacteriales</taxon>
        <taxon>Weeksellaceae</taxon>
        <taxon>Empedobacter</taxon>
    </lineage>
</organism>
<evidence type="ECO:0000313" key="2">
    <source>
        <dbReference type="Proteomes" id="UP000254737"/>
    </source>
</evidence>
<gene>
    <name evidence="1" type="ORF">NCTC13456_02600</name>
</gene>
<dbReference type="Proteomes" id="UP000254737">
    <property type="component" value="Unassembled WGS sequence"/>
</dbReference>
<accession>A0A376GFL4</accession>
<dbReference type="AlphaFoldDB" id="A0A376GFL4"/>
<dbReference type="RefSeq" id="WP_115000910.1">
    <property type="nucleotide sequence ID" value="NZ_UFXS01000001.1"/>
</dbReference>
<dbReference type="STRING" id="343874.GCA_000805695_01938"/>
<reference evidence="1 2" key="1">
    <citation type="submission" date="2018-06" db="EMBL/GenBank/DDBJ databases">
        <authorList>
            <consortium name="Pathogen Informatics"/>
            <person name="Doyle S."/>
        </authorList>
    </citation>
    <scope>NUCLEOTIDE SEQUENCE [LARGE SCALE GENOMIC DNA]</scope>
    <source>
        <strain evidence="1 2">NCTC13456</strain>
    </source>
</reference>
<sequence length="229" mass="26235">MKKLLLLTLFVVCFSCEDDDNKYNLKAGIATKISGEITDEENKPFVNVRILMNEYKKGGVMGMGEFVKIVDSVFTNSEGKYEKTFYTTGAGREYRLSITGAPILTQDYFGDVRDVVINNIGKSFTYNHSFIRLYPCDITINTENTTIFPLLISQGTTNMNHYQNNDYQILEKGIVTKRFYLAKNFFQPIDFYRTVSSTKSQRASYILEPIKGAGNYPQVLRIEDKDFKD</sequence>
<evidence type="ECO:0000313" key="1">
    <source>
        <dbReference type="EMBL" id="STD58971.1"/>
    </source>
</evidence>
<name>A0A376GFL4_9FLAO</name>
<keyword evidence="1" id="KW-0449">Lipoprotein</keyword>